<comment type="subcellular location">
    <subcellularLocation>
        <location evidence="1 6">Cytoplasm</location>
        <location evidence="1 6">Cytosol</location>
    </subcellularLocation>
</comment>
<dbReference type="Gene3D" id="1.20.120.340">
    <property type="entry name" value="Flagellar protein FliS"/>
    <property type="match status" value="1"/>
</dbReference>
<dbReference type="STRING" id="1122185.N792_10250"/>
<keyword evidence="7" id="KW-0282">Flagellum</keyword>
<keyword evidence="7" id="KW-0969">Cilium</keyword>
<keyword evidence="4 6" id="KW-1005">Bacterial flagellum biogenesis</keyword>
<evidence type="ECO:0000256" key="1">
    <source>
        <dbReference type="ARBA" id="ARBA00004514"/>
    </source>
</evidence>
<keyword evidence="3 6" id="KW-0963">Cytoplasm</keyword>
<keyword evidence="8" id="KW-1185">Reference proteome</keyword>
<reference evidence="7 8" key="1">
    <citation type="submission" date="2013-08" db="EMBL/GenBank/DDBJ databases">
        <title>Genome sequencing of Lysobacter.</title>
        <authorList>
            <person name="Zhang S."/>
            <person name="Wang G."/>
        </authorList>
    </citation>
    <scope>NUCLEOTIDE SEQUENCE [LARGE SCALE GENOMIC DNA]</scope>
    <source>
        <strain evidence="7 8">Ko07</strain>
    </source>
</reference>
<sequence length="138" mass="14588">MHSARNYANQYRQTSVNSAVLDASPHQLVALMLAGARERARLAIACLERGDLPRKSQAISDASAIIGGLNGALDMKAGGEIADGLQALYDYAQRRLLEANIGNDRAPLEEIDSLLGDIESAWCAIAPGQPAATTGTQQ</sequence>
<name>A0A0A0EMA2_9GAMM</name>
<dbReference type="SUPFAM" id="SSF101116">
    <property type="entry name" value="Flagellar export chaperone FliS"/>
    <property type="match status" value="1"/>
</dbReference>
<gene>
    <name evidence="7" type="ORF">N792_10250</name>
</gene>
<dbReference type="GO" id="GO:0071973">
    <property type="term" value="P:bacterial-type flagellum-dependent cell motility"/>
    <property type="evidence" value="ECO:0007669"/>
    <property type="project" value="TreeGrafter"/>
</dbReference>
<dbReference type="GO" id="GO:0005829">
    <property type="term" value="C:cytosol"/>
    <property type="evidence" value="ECO:0007669"/>
    <property type="project" value="UniProtKB-SubCell"/>
</dbReference>
<evidence type="ECO:0000256" key="6">
    <source>
        <dbReference type="PIRNR" id="PIRNR039090"/>
    </source>
</evidence>
<dbReference type="InterPro" id="IPR036584">
    <property type="entry name" value="FliS_sf"/>
</dbReference>
<dbReference type="AlphaFoldDB" id="A0A0A0EMA2"/>
<dbReference type="CDD" id="cd16098">
    <property type="entry name" value="FliS"/>
    <property type="match status" value="1"/>
</dbReference>
<proteinExistence type="inferred from homology"/>
<evidence type="ECO:0000256" key="4">
    <source>
        <dbReference type="ARBA" id="ARBA00022795"/>
    </source>
</evidence>
<dbReference type="PIRSF" id="PIRSF039090">
    <property type="entry name" value="Flis"/>
    <property type="match status" value="1"/>
</dbReference>
<dbReference type="GO" id="GO:0044780">
    <property type="term" value="P:bacterial-type flagellum assembly"/>
    <property type="evidence" value="ECO:0007669"/>
    <property type="project" value="InterPro"/>
</dbReference>
<protein>
    <recommendedName>
        <fullName evidence="6">Flagellar secretion chaperone FliS</fullName>
    </recommendedName>
</protein>
<evidence type="ECO:0000256" key="2">
    <source>
        <dbReference type="ARBA" id="ARBA00008787"/>
    </source>
</evidence>
<dbReference type="RefSeq" id="WP_036194171.1">
    <property type="nucleotide sequence ID" value="NZ_AVPS01000006.1"/>
</dbReference>
<keyword evidence="7" id="KW-0966">Cell projection</keyword>
<dbReference type="Pfam" id="PF02561">
    <property type="entry name" value="FliS"/>
    <property type="match status" value="1"/>
</dbReference>
<evidence type="ECO:0000313" key="8">
    <source>
        <dbReference type="Proteomes" id="UP000030017"/>
    </source>
</evidence>
<dbReference type="OrthoDB" id="9792010at2"/>
<evidence type="ECO:0000256" key="5">
    <source>
        <dbReference type="ARBA" id="ARBA00023186"/>
    </source>
</evidence>
<evidence type="ECO:0000256" key="3">
    <source>
        <dbReference type="ARBA" id="ARBA00022490"/>
    </source>
</evidence>
<dbReference type="Proteomes" id="UP000030017">
    <property type="component" value="Unassembled WGS sequence"/>
</dbReference>
<comment type="caution">
    <text evidence="7">The sequence shown here is derived from an EMBL/GenBank/DDBJ whole genome shotgun (WGS) entry which is preliminary data.</text>
</comment>
<dbReference type="eggNOG" id="COG1516">
    <property type="taxonomic scope" value="Bacteria"/>
</dbReference>
<evidence type="ECO:0000313" key="7">
    <source>
        <dbReference type="EMBL" id="KGM51509.1"/>
    </source>
</evidence>
<accession>A0A0A0EMA2</accession>
<dbReference type="NCBIfam" id="TIGR00208">
    <property type="entry name" value="fliS"/>
    <property type="match status" value="1"/>
</dbReference>
<organism evidence="7 8">
    <name type="scientific">Lysobacter concretionis Ko07 = DSM 16239</name>
    <dbReference type="NCBI Taxonomy" id="1122185"/>
    <lineage>
        <taxon>Bacteria</taxon>
        <taxon>Pseudomonadati</taxon>
        <taxon>Pseudomonadota</taxon>
        <taxon>Gammaproteobacteria</taxon>
        <taxon>Lysobacterales</taxon>
        <taxon>Lysobacteraceae</taxon>
        <taxon>Novilysobacter</taxon>
    </lineage>
</organism>
<comment type="similarity">
    <text evidence="2 6">Belongs to the FliS family.</text>
</comment>
<dbReference type="PANTHER" id="PTHR34773:SF1">
    <property type="entry name" value="FLAGELLAR SECRETION CHAPERONE FLIS"/>
    <property type="match status" value="1"/>
</dbReference>
<dbReference type="EMBL" id="AVPS01000006">
    <property type="protein sequence ID" value="KGM51509.1"/>
    <property type="molecule type" value="Genomic_DNA"/>
</dbReference>
<dbReference type="InterPro" id="IPR003713">
    <property type="entry name" value="FliS"/>
</dbReference>
<dbReference type="PANTHER" id="PTHR34773">
    <property type="entry name" value="FLAGELLAR SECRETION CHAPERONE FLIS"/>
    <property type="match status" value="1"/>
</dbReference>
<keyword evidence="5" id="KW-0143">Chaperone</keyword>